<sequence>MRARGLVAELDRLPPLGVNYEESEAPTGPDDPAWHVDVACAELGTEPPGDPVPDGIFDAACILVRDYEFSDHRLIRGVFRPADELLGRNMLLEGRFLFLRFYLGVRVTGVVEGTRDGPDGPQRVWGWTYQTLDGHLEQGKLTYEVLKDLTTGVVSFRLDAYSRRAPIENPVLRGGFRVFGRRTQLDFYRRVGRRMHDLLADHRPGDPLPHPSRLAGDVVLAPSQSRMRPWDPAALPLRHPGVHVHRRRLALRRRART</sequence>
<feature type="domain" description="DUF1990" evidence="1">
    <location>
        <begin position="20"/>
        <end position="182"/>
    </location>
</feature>
<gene>
    <name evidence="2" type="ORF">PSU4_03990</name>
</gene>
<dbReference type="Proteomes" id="UP000321685">
    <property type="component" value="Unassembled WGS sequence"/>
</dbReference>
<dbReference type="Pfam" id="PF09348">
    <property type="entry name" value="DUF1990"/>
    <property type="match status" value="1"/>
</dbReference>
<dbReference type="EMBL" id="BJVJ01000002">
    <property type="protein sequence ID" value="GEL21445.1"/>
    <property type="molecule type" value="Genomic_DNA"/>
</dbReference>
<comment type="caution">
    <text evidence="2">The sequence shown here is derived from an EMBL/GenBank/DDBJ whole genome shotgun (WGS) entry which is preliminary data.</text>
</comment>
<organism evidence="2 3">
    <name type="scientific">Pseudonocardia sulfidoxydans NBRC 16205</name>
    <dbReference type="NCBI Taxonomy" id="1223511"/>
    <lineage>
        <taxon>Bacteria</taxon>
        <taxon>Bacillati</taxon>
        <taxon>Actinomycetota</taxon>
        <taxon>Actinomycetes</taxon>
        <taxon>Pseudonocardiales</taxon>
        <taxon>Pseudonocardiaceae</taxon>
        <taxon>Pseudonocardia</taxon>
    </lineage>
</organism>
<accession>A0A511D9G0</accession>
<evidence type="ECO:0000259" key="1">
    <source>
        <dbReference type="Pfam" id="PF09348"/>
    </source>
</evidence>
<dbReference type="OrthoDB" id="120660at2"/>
<name>A0A511D9G0_9PSEU</name>
<keyword evidence="3" id="KW-1185">Reference proteome</keyword>
<evidence type="ECO:0000313" key="2">
    <source>
        <dbReference type="EMBL" id="GEL21445.1"/>
    </source>
</evidence>
<proteinExistence type="predicted"/>
<dbReference type="InterPro" id="IPR018960">
    <property type="entry name" value="DUF1990"/>
</dbReference>
<dbReference type="RefSeq" id="WP_147102116.1">
    <property type="nucleotide sequence ID" value="NZ_BJVJ01000002.1"/>
</dbReference>
<evidence type="ECO:0000313" key="3">
    <source>
        <dbReference type="Proteomes" id="UP000321685"/>
    </source>
</evidence>
<protein>
    <recommendedName>
        <fullName evidence="1">DUF1990 domain-containing protein</fullName>
    </recommendedName>
</protein>
<dbReference type="AlphaFoldDB" id="A0A511D9G0"/>
<reference evidence="2 3" key="1">
    <citation type="submission" date="2019-07" db="EMBL/GenBank/DDBJ databases">
        <title>Whole genome shotgun sequence of Pseudonocardia sulfidoxydans NBRC 16205.</title>
        <authorList>
            <person name="Hosoyama A."/>
            <person name="Uohara A."/>
            <person name="Ohji S."/>
            <person name="Ichikawa N."/>
        </authorList>
    </citation>
    <scope>NUCLEOTIDE SEQUENCE [LARGE SCALE GENOMIC DNA]</scope>
    <source>
        <strain evidence="2 3">NBRC 16205</strain>
    </source>
</reference>